<organism evidence="1 3">
    <name type="scientific">Acinetobacter chinensis</name>
    <dbReference type="NCBI Taxonomy" id="2004650"/>
    <lineage>
        <taxon>Bacteria</taxon>
        <taxon>Pseudomonadati</taxon>
        <taxon>Pseudomonadota</taxon>
        <taxon>Gammaproteobacteria</taxon>
        <taxon>Moraxellales</taxon>
        <taxon>Moraxellaceae</taxon>
        <taxon>Acinetobacter</taxon>
    </lineage>
</organism>
<evidence type="ECO:0000313" key="2">
    <source>
        <dbReference type="EMBL" id="MDV2467605.1"/>
    </source>
</evidence>
<reference evidence="2 4" key="3">
    <citation type="submission" date="2023-06" db="EMBL/GenBank/DDBJ databases">
        <title>Genomic Analysis of Acinetobacter Strains Recovered from South Australian Aquatic Samples provides Insights into the Circulation of Antibiotic Resistance determinants in the Environment.</title>
        <authorList>
            <person name="Tobin L."/>
            <person name="Jarocki V.M."/>
            <person name="Kenyon J."/>
            <person name="Drigo B."/>
            <person name="Donner E."/>
            <person name="Djordjevic S.P."/>
            <person name="Hamidian M."/>
        </authorList>
    </citation>
    <scope>NUCLEOTIDE SEQUENCE [LARGE SCALE GENOMIC DNA]</scope>
    <source>
        <strain evidence="2 4">SAAc652</strain>
    </source>
</reference>
<reference evidence="1" key="2">
    <citation type="journal article" date="2019" name="J. Microbiol.">
        <title>Acinetobacter chinensis, a novel Acinetobacter species, carrying blaNDM-1, recovered from hospital sewage.</title>
        <authorList>
            <person name="Hu Y."/>
            <person name="Feng Y."/>
            <person name="Qin J."/>
            <person name="Zhang X."/>
            <person name="Zong Z."/>
        </authorList>
    </citation>
    <scope>NUCLEOTIDE SEQUENCE</scope>
    <source>
        <strain evidence="1">WCHAc010005</strain>
    </source>
</reference>
<evidence type="ECO:0000313" key="1">
    <source>
        <dbReference type="EMBL" id="AXY57490.1"/>
    </source>
</evidence>
<accession>A0A3B7LX72</accession>
<dbReference type="KEGG" id="achi:CDG60_13490"/>
<dbReference type="Proteomes" id="UP000263753">
    <property type="component" value="Chromosome"/>
</dbReference>
<evidence type="ECO:0000313" key="3">
    <source>
        <dbReference type="Proteomes" id="UP000263753"/>
    </source>
</evidence>
<proteinExistence type="predicted"/>
<evidence type="ECO:0000313" key="4">
    <source>
        <dbReference type="Proteomes" id="UP001278188"/>
    </source>
</evidence>
<sequence length="69" mass="7553">MPEEQKSGTATMGIQIGQQVRLTISPQLIFTVQKKNMDGSFTVSAEIDSNNNLSYDNISAEMLCLVDAE</sequence>
<dbReference type="AlphaFoldDB" id="A0A3B7LX72"/>
<dbReference type="RefSeq" id="WP_087513350.1">
    <property type="nucleotide sequence ID" value="NZ_CP032134.1"/>
</dbReference>
<gene>
    <name evidence="1" type="ORF">CDG60_13490</name>
    <name evidence="2" type="ORF">QR674_01230</name>
</gene>
<protein>
    <submittedName>
        <fullName evidence="1">Uncharacterized protein</fullName>
    </submittedName>
</protein>
<dbReference type="EMBL" id="CP032134">
    <property type="protein sequence ID" value="AXY57490.1"/>
    <property type="molecule type" value="Genomic_DNA"/>
</dbReference>
<dbReference type="EMBL" id="JASVDY010000001">
    <property type="protein sequence ID" value="MDV2467605.1"/>
    <property type="molecule type" value="Genomic_DNA"/>
</dbReference>
<name>A0A3B7LX72_9GAMM</name>
<dbReference type="Proteomes" id="UP001278188">
    <property type="component" value="Unassembled WGS sequence"/>
</dbReference>
<reference evidence="3" key="1">
    <citation type="submission" date="2018-09" db="EMBL/GenBank/DDBJ databases">
        <title>The complete genome of Acinetobacter sp. strain WCHAc010005.</title>
        <authorList>
            <person name="Hu Y."/>
            <person name="Long H."/>
            <person name="Feng Y."/>
            <person name="Zong Z."/>
        </authorList>
    </citation>
    <scope>NUCLEOTIDE SEQUENCE [LARGE SCALE GENOMIC DNA]</scope>
    <source>
        <strain evidence="3">WCHAc010005</strain>
    </source>
</reference>
<keyword evidence="4" id="KW-1185">Reference proteome</keyword>